<name>A0A6P8ZAS6_THRPL</name>
<dbReference type="Proteomes" id="UP000515158">
    <property type="component" value="Unplaced"/>
</dbReference>
<feature type="domain" description="C2H2-type" evidence="12">
    <location>
        <begin position="368"/>
        <end position="391"/>
    </location>
</feature>
<dbReference type="GO" id="GO:0008270">
    <property type="term" value="F:zinc ion binding"/>
    <property type="evidence" value="ECO:0007669"/>
    <property type="project" value="UniProtKB-KW"/>
</dbReference>
<protein>
    <submittedName>
        <fullName evidence="14">Zinc finger protein 668-like</fullName>
    </submittedName>
</protein>
<evidence type="ECO:0000256" key="8">
    <source>
        <dbReference type="ARBA" id="ARBA00023242"/>
    </source>
</evidence>
<sequence length="513" mass="57421">MLTKECCPQCDREADSSRLRLVQDSCGHKKCRECLLSDEAGCLLCSSSYPPEPEPEYIELRPAGGVVLSASVSTDPNSNSETDAKWDDAVQSAVIRTEVSSASAVPDNVPKLPLCSGSSSGKNVVDGESESAETPSEMPVVVNKNVEKRASPFGLKDHITFTPGDPPTYFCKKCEKSYNNRKAARYHNYCGASDKEKPHTCEECGQGFVTKAHLEYHEKSHTGLLPFTCKSCGKGFKQLSKLNRHLKSHEGPLEKPFRCDLCEKSFSSKQNLKDHILLHSKDHFVSCPVCNKKLSSQSCLRKHKKLHADPVHKCKDCGKKFPVKWTLEVHMKTHQRDRKFKCKICNRAFKIQSDLKRHALVHQEDGEWECKVCLLIFRRRDNLVRHLKNIHPESPLIISTKQSTDKDRDENMDEPERNDENSSGNSNGVSATNAVSVIRGPVIQRVESSSVSCNQLENRPGSAVDIQDKEWSVDLNFGNHPSGAISQYIQEKDWDLNFTLDNNPCGEIHPSSS</sequence>
<evidence type="ECO:0000259" key="11">
    <source>
        <dbReference type="PROSITE" id="PS50089"/>
    </source>
</evidence>
<keyword evidence="7" id="KW-0804">Transcription</keyword>
<feature type="domain" description="C2H2-type" evidence="12">
    <location>
        <begin position="340"/>
        <end position="367"/>
    </location>
</feature>
<dbReference type="InterPro" id="IPR036236">
    <property type="entry name" value="Znf_C2H2_sf"/>
</dbReference>
<keyword evidence="5" id="KW-0862">Zinc</keyword>
<evidence type="ECO:0000313" key="14">
    <source>
        <dbReference type="RefSeq" id="XP_034247801.1"/>
    </source>
</evidence>
<dbReference type="InterPro" id="IPR001841">
    <property type="entry name" value="Znf_RING"/>
</dbReference>
<feature type="domain" description="C2H2-type" evidence="12">
    <location>
        <begin position="169"/>
        <end position="198"/>
    </location>
</feature>
<dbReference type="PANTHER" id="PTHR24394">
    <property type="entry name" value="ZINC FINGER PROTEIN"/>
    <property type="match status" value="1"/>
</dbReference>
<evidence type="ECO:0000259" key="12">
    <source>
        <dbReference type="PROSITE" id="PS50157"/>
    </source>
</evidence>
<dbReference type="OrthoDB" id="6077919at2759"/>
<evidence type="ECO:0000256" key="9">
    <source>
        <dbReference type="PROSITE-ProRule" id="PRU00042"/>
    </source>
</evidence>
<evidence type="ECO:0000256" key="1">
    <source>
        <dbReference type="ARBA" id="ARBA00004123"/>
    </source>
</evidence>
<reference evidence="14" key="1">
    <citation type="submission" date="2025-08" db="UniProtKB">
        <authorList>
            <consortium name="RefSeq"/>
        </authorList>
    </citation>
    <scope>IDENTIFICATION</scope>
    <source>
        <tissue evidence="14">Total insect</tissue>
    </source>
</reference>
<dbReference type="FunFam" id="3.30.160.60:FF:000340">
    <property type="entry name" value="zinc finger protein 473 isoform X1"/>
    <property type="match status" value="1"/>
</dbReference>
<dbReference type="FunFam" id="3.30.160.60:FF:001289">
    <property type="entry name" value="Zinc finger protein 574"/>
    <property type="match status" value="1"/>
</dbReference>
<feature type="domain" description="C2H2-type" evidence="12">
    <location>
        <begin position="312"/>
        <end position="339"/>
    </location>
</feature>
<feature type="domain" description="C2H2-type" evidence="12">
    <location>
        <begin position="257"/>
        <end position="284"/>
    </location>
</feature>
<feature type="compositionally biased region" description="Basic and acidic residues" evidence="10">
    <location>
        <begin position="403"/>
        <end position="420"/>
    </location>
</feature>
<evidence type="ECO:0000256" key="2">
    <source>
        <dbReference type="ARBA" id="ARBA00022723"/>
    </source>
</evidence>
<keyword evidence="13" id="KW-1185">Reference proteome</keyword>
<feature type="domain" description="C2H2-type" evidence="12">
    <location>
        <begin position="285"/>
        <end position="312"/>
    </location>
</feature>
<organism evidence="14">
    <name type="scientific">Thrips palmi</name>
    <name type="common">Melon thrips</name>
    <dbReference type="NCBI Taxonomy" id="161013"/>
    <lineage>
        <taxon>Eukaryota</taxon>
        <taxon>Metazoa</taxon>
        <taxon>Ecdysozoa</taxon>
        <taxon>Arthropoda</taxon>
        <taxon>Hexapoda</taxon>
        <taxon>Insecta</taxon>
        <taxon>Pterygota</taxon>
        <taxon>Neoptera</taxon>
        <taxon>Paraneoptera</taxon>
        <taxon>Thysanoptera</taxon>
        <taxon>Terebrantia</taxon>
        <taxon>Thripoidea</taxon>
        <taxon>Thripidae</taxon>
        <taxon>Thrips</taxon>
    </lineage>
</organism>
<dbReference type="FunFam" id="3.30.160.60:FF:000534">
    <property type="entry name" value="zinc finger protein 674"/>
    <property type="match status" value="1"/>
</dbReference>
<evidence type="ECO:0000256" key="4">
    <source>
        <dbReference type="ARBA" id="ARBA00022771"/>
    </source>
</evidence>
<feature type="domain" description="RING-type" evidence="11">
    <location>
        <begin position="7"/>
        <end position="46"/>
    </location>
</feature>
<evidence type="ECO:0000313" key="13">
    <source>
        <dbReference type="Proteomes" id="UP000515158"/>
    </source>
</evidence>
<comment type="subcellular location">
    <subcellularLocation>
        <location evidence="1">Nucleus</location>
    </subcellularLocation>
</comment>
<accession>A0A6P8ZAS6</accession>
<feature type="compositionally biased region" description="Polar residues" evidence="10">
    <location>
        <begin position="421"/>
        <end position="431"/>
    </location>
</feature>
<dbReference type="Pfam" id="PF00096">
    <property type="entry name" value="zf-C2H2"/>
    <property type="match status" value="7"/>
</dbReference>
<dbReference type="Gene3D" id="3.30.160.60">
    <property type="entry name" value="Classic Zinc Finger"/>
    <property type="match status" value="5"/>
</dbReference>
<evidence type="ECO:0000256" key="5">
    <source>
        <dbReference type="ARBA" id="ARBA00022833"/>
    </source>
</evidence>
<keyword evidence="6" id="KW-0805">Transcription regulation</keyword>
<gene>
    <name evidence="14" type="primary">LOC117649293</name>
</gene>
<keyword evidence="4 9" id="KW-0863">Zinc-finger</keyword>
<dbReference type="AlphaFoldDB" id="A0A6P8ZAS6"/>
<feature type="region of interest" description="Disordered" evidence="10">
    <location>
        <begin position="116"/>
        <end position="137"/>
    </location>
</feature>
<proteinExistence type="predicted"/>
<dbReference type="FunFam" id="3.30.160.60:FF:000100">
    <property type="entry name" value="Zinc finger 45-like"/>
    <property type="match status" value="1"/>
</dbReference>
<dbReference type="GO" id="GO:0005634">
    <property type="term" value="C:nucleus"/>
    <property type="evidence" value="ECO:0007669"/>
    <property type="project" value="UniProtKB-SubCell"/>
</dbReference>
<dbReference type="KEGG" id="tpal:117649293"/>
<keyword evidence="8" id="KW-0539">Nucleus</keyword>
<dbReference type="PROSITE" id="PS50157">
    <property type="entry name" value="ZINC_FINGER_C2H2_2"/>
    <property type="match status" value="8"/>
</dbReference>
<keyword evidence="2" id="KW-0479">Metal-binding</keyword>
<keyword evidence="3" id="KW-0677">Repeat</keyword>
<dbReference type="RefSeq" id="XP_034247801.1">
    <property type="nucleotide sequence ID" value="XM_034391910.1"/>
</dbReference>
<evidence type="ECO:0000256" key="7">
    <source>
        <dbReference type="ARBA" id="ARBA00023163"/>
    </source>
</evidence>
<dbReference type="SMART" id="SM00355">
    <property type="entry name" value="ZnF_C2H2"/>
    <property type="match status" value="8"/>
</dbReference>
<evidence type="ECO:0000256" key="3">
    <source>
        <dbReference type="ARBA" id="ARBA00022737"/>
    </source>
</evidence>
<feature type="domain" description="C2H2-type" evidence="12">
    <location>
        <begin position="199"/>
        <end position="226"/>
    </location>
</feature>
<dbReference type="PANTHER" id="PTHR24394:SF29">
    <property type="entry name" value="MYONEURIN"/>
    <property type="match status" value="1"/>
</dbReference>
<feature type="domain" description="C2H2-type" evidence="12">
    <location>
        <begin position="227"/>
        <end position="254"/>
    </location>
</feature>
<feature type="region of interest" description="Disordered" evidence="10">
    <location>
        <begin position="396"/>
        <end position="431"/>
    </location>
</feature>
<evidence type="ECO:0000256" key="10">
    <source>
        <dbReference type="SAM" id="MobiDB-lite"/>
    </source>
</evidence>
<dbReference type="SUPFAM" id="SSF57667">
    <property type="entry name" value="beta-beta-alpha zinc fingers"/>
    <property type="match status" value="4"/>
</dbReference>
<dbReference type="GeneID" id="117649293"/>
<dbReference type="InterPro" id="IPR013087">
    <property type="entry name" value="Znf_C2H2_type"/>
</dbReference>
<dbReference type="InParanoid" id="A0A6P8ZAS6"/>
<dbReference type="PROSITE" id="PS50089">
    <property type="entry name" value="ZF_RING_2"/>
    <property type="match status" value="1"/>
</dbReference>
<dbReference type="GO" id="GO:0000981">
    <property type="term" value="F:DNA-binding transcription factor activity, RNA polymerase II-specific"/>
    <property type="evidence" value="ECO:0007669"/>
    <property type="project" value="TreeGrafter"/>
</dbReference>
<evidence type="ECO:0000256" key="6">
    <source>
        <dbReference type="ARBA" id="ARBA00023015"/>
    </source>
</evidence>
<dbReference type="PROSITE" id="PS00028">
    <property type="entry name" value="ZINC_FINGER_C2H2_1"/>
    <property type="match status" value="7"/>
</dbReference>